<accession>A0AAV4DHG6</accession>
<evidence type="ECO:0000313" key="2">
    <source>
        <dbReference type="EMBL" id="GFO43684.1"/>
    </source>
</evidence>
<keyword evidence="3" id="KW-1185">Reference proteome</keyword>
<dbReference type="Proteomes" id="UP000735302">
    <property type="component" value="Unassembled WGS sequence"/>
</dbReference>
<comment type="caution">
    <text evidence="2">The sequence shown here is derived from an EMBL/GenBank/DDBJ whole genome shotgun (WGS) entry which is preliminary data.</text>
</comment>
<feature type="signal peptide" evidence="1">
    <location>
        <begin position="1"/>
        <end position="17"/>
    </location>
</feature>
<reference evidence="2 3" key="1">
    <citation type="journal article" date="2021" name="Elife">
        <title>Chloroplast acquisition without the gene transfer in kleptoplastic sea slugs, Plakobranchus ocellatus.</title>
        <authorList>
            <person name="Maeda T."/>
            <person name="Takahashi S."/>
            <person name="Yoshida T."/>
            <person name="Shimamura S."/>
            <person name="Takaki Y."/>
            <person name="Nagai Y."/>
            <person name="Toyoda A."/>
            <person name="Suzuki Y."/>
            <person name="Arimoto A."/>
            <person name="Ishii H."/>
            <person name="Satoh N."/>
            <person name="Nishiyama T."/>
            <person name="Hasebe M."/>
            <person name="Maruyama T."/>
            <person name="Minagawa J."/>
            <person name="Obokata J."/>
            <person name="Shigenobu S."/>
        </authorList>
    </citation>
    <scope>NUCLEOTIDE SEQUENCE [LARGE SCALE GENOMIC DNA]</scope>
</reference>
<evidence type="ECO:0000313" key="3">
    <source>
        <dbReference type="Proteomes" id="UP000735302"/>
    </source>
</evidence>
<evidence type="ECO:0000256" key="1">
    <source>
        <dbReference type="SAM" id="SignalP"/>
    </source>
</evidence>
<dbReference type="EMBL" id="BLXT01007896">
    <property type="protein sequence ID" value="GFO43684.1"/>
    <property type="molecule type" value="Genomic_DNA"/>
</dbReference>
<feature type="chain" id="PRO_5043506511" evidence="1">
    <location>
        <begin position="18"/>
        <end position="194"/>
    </location>
</feature>
<gene>
    <name evidence="2" type="ORF">PoB_007018900</name>
</gene>
<keyword evidence="1" id="KW-0732">Signal</keyword>
<proteinExistence type="predicted"/>
<protein>
    <submittedName>
        <fullName evidence="2">Uncharacterized protein</fullName>
    </submittedName>
</protein>
<organism evidence="2 3">
    <name type="scientific">Plakobranchus ocellatus</name>
    <dbReference type="NCBI Taxonomy" id="259542"/>
    <lineage>
        <taxon>Eukaryota</taxon>
        <taxon>Metazoa</taxon>
        <taxon>Spiralia</taxon>
        <taxon>Lophotrochozoa</taxon>
        <taxon>Mollusca</taxon>
        <taxon>Gastropoda</taxon>
        <taxon>Heterobranchia</taxon>
        <taxon>Euthyneura</taxon>
        <taxon>Panpulmonata</taxon>
        <taxon>Sacoglossa</taxon>
        <taxon>Placobranchoidea</taxon>
        <taxon>Plakobranchidae</taxon>
        <taxon>Plakobranchus</taxon>
    </lineage>
</organism>
<name>A0AAV4DHG6_9GAST</name>
<dbReference type="AlphaFoldDB" id="A0AAV4DHG6"/>
<sequence>MSIQVSVFLLLATYMLSGFLCESSRPSCKDLNNCARGIARKNVAFYYFDYSLSKFQEAIDWVCTNKDFGCLRRHRCTDVDVLNNFQRLIKERAFLCSDEGREETKMIRQEDKCYGKPAASRSLNKDSKTCWKTYRLSLRAANCKAVEQWRNCVYDVLRKCSERMALFIDRYLTYRVEAFWPTCVYIFEKEVTSR</sequence>